<dbReference type="HOGENOM" id="CLU_011142_2_2_7"/>
<feature type="domain" description="Flagellin N-terminal" evidence="4">
    <location>
        <begin position="5"/>
        <end position="141"/>
    </location>
</feature>
<dbReference type="PANTHER" id="PTHR42792:SF2">
    <property type="entry name" value="FLAGELLIN"/>
    <property type="match status" value="1"/>
</dbReference>
<dbReference type="InterPro" id="IPR046358">
    <property type="entry name" value="Flagellin_C"/>
</dbReference>
<dbReference type="AlphaFoldDB" id="M4VCT4"/>
<evidence type="ECO:0000256" key="2">
    <source>
        <dbReference type="ARBA" id="ARBA00023143"/>
    </source>
</evidence>
<accession>M4VCT4</accession>
<evidence type="ECO:0000259" key="5">
    <source>
        <dbReference type="Pfam" id="PF00700"/>
    </source>
</evidence>
<keyword evidence="7" id="KW-1185">Reference proteome</keyword>
<evidence type="ECO:0000313" key="6">
    <source>
        <dbReference type="EMBL" id="AGH96300.1"/>
    </source>
</evidence>
<name>M4VCT4_9BACT</name>
<dbReference type="EMBL" id="CP003537">
    <property type="protein sequence ID" value="AGH96300.1"/>
    <property type="molecule type" value="Genomic_DNA"/>
</dbReference>
<keyword evidence="6" id="KW-0969">Cilium</keyword>
<organism evidence="6 7">
    <name type="scientific">Pseudobdellovibrio exovorus JSS</name>
    <dbReference type="NCBI Taxonomy" id="1184267"/>
    <lineage>
        <taxon>Bacteria</taxon>
        <taxon>Pseudomonadati</taxon>
        <taxon>Bdellovibrionota</taxon>
        <taxon>Bdellovibrionia</taxon>
        <taxon>Bdellovibrionales</taxon>
        <taxon>Pseudobdellovibrionaceae</taxon>
        <taxon>Pseudobdellovibrio</taxon>
    </lineage>
</organism>
<dbReference type="Pfam" id="PF00669">
    <property type="entry name" value="Flagellin_N"/>
    <property type="match status" value="1"/>
</dbReference>
<dbReference type="GO" id="GO:0009288">
    <property type="term" value="C:bacterial-type flagellum"/>
    <property type="evidence" value="ECO:0007669"/>
    <property type="project" value="UniProtKB-SubCell"/>
</dbReference>
<dbReference type="OrthoDB" id="9789525at2"/>
<keyword evidence="6" id="KW-0282">Flagellum</keyword>
<comment type="similarity">
    <text evidence="1 3">Belongs to the bacterial flagellin family.</text>
</comment>
<sequence>MGMRISTNVASINAQRVMNTNSKEMQKSMAQLSTGSRITKAGDDAAGLAISEGLKSTIRSFGQASRNANDGISMLQTAEQSMGEVSNLVTRLRELGVQAASDSIGDKERGFIQKEVDALKSEIQRVAESTSFGDRKLLNGSGGVYDIHVGTGANEATDWISYDSSQTDVTVAKLGINDIDFSSKEGARAGLTALDSAQSTVNGSRANLGALQNRLSSTVDVLGTMSENLSAANSRIRDTDVAQSTSDLARNNILLQGTSATLVQANQMPSMALKLIG</sequence>
<dbReference type="PANTHER" id="PTHR42792">
    <property type="entry name" value="FLAGELLIN"/>
    <property type="match status" value="1"/>
</dbReference>
<evidence type="ECO:0000256" key="3">
    <source>
        <dbReference type="RuleBase" id="RU362073"/>
    </source>
</evidence>
<dbReference type="Proteomes" id="UP000012040">
    <property type="component" value="Chromosome"/>
</dbReference>
<keyword evidence="6" id="KW-0966">Cell projection</keyword>
<dbReference type="STRING" id="1184267.A11Q_2084"/>
<dbReference type="GO" id="GO:0005576">
    <property type="term" value="C:extracellular region"/>
    <property type="evidence" value="ECO:0007669"/>
    <property type="project" value="UniProtKB-SubCell"/>
</dbReference>
<dbReference type="Gene3D" id="1.20.1330.10">
    <property type="entry name" value="f41 fragment of flagellin, N-terminal domain"/>
    <property type="match status" value="1"/>
</dbReference>
<keyword evidence="3" id="KW-0964">Secreted</keyword>
<evidence type="ECO:0000313" key="7">
    <source>
        <dbReference type="Proteomes" id="UP000012040"/>
    </source>
</evidence>
<protein>
    <recommendedName>
        <fullName evidence="3">Flagellin</fullName>
    </recommendedName>
</protein>
<dbReference type="PATRIC" id="fig|1184267.3.peg.2109"/>
<gene>
    <name evidence="6" type="ORF">A11Q_2084</name>
</gene>
<dbReference type="GO" id="GO:0005198">
    <property type="term" value="F:structural molecule activity"/>
    <property type="evidence" value="ECO:0007669"/>
    <property type="project" value="UniProtKB-UniRule"/>
</dbReference>
<dbReference type="RefSeq" id="WP_015470790.1">
    <property type="nucleotide sequence ID" value="NC_020813.1"/>
</dbReference>
<keyword evidence="2 3" id="KW-0975">Bacterial flagellum</keyword>
<proteinExistence type="inferred from homology"/>
<reference evidence="6 7" key="1">
    <citation type="journal article" date="2013" name="ISME J.">
        <title>By their genes ye shall know them: genomic signatures of predatory bacteria.</title>
        <authorList>
            <person name="Pasternak Z."/>
            <person name="Pietrokovski S."/>
            <person name="Rotem O."/>
            <person name="Gophna U."/>
            <person name="Lurie-Weinberger M.N."/>
            <person name="Jurkevitch E."/>
        </authorList>
    </citation>
    <scope>NUCLEOTIDE SEQUENCE [LARGE SCALE GENOMIC DNA]</scope>
    <source>
        <strain evidence="6 7">JSS</strain>
    </source>
</reference>
<dbReference type="InterPro" id="IPR001029">
    <property type="entry name" value="Flagellin_N"/>
</dbReference>
<dbReference type="InterPro" id="IPR042187">
    <property type="entry name" value="Flagellin_C_sub2"/>
</dbReference>
<comment type="function">
    <text evidence="3">Flagellin is the subunit protein which polymerizes to form the filaments of bacterial flagella.</text>
</comment>
<dbReference type="PRINTS" id="PR00207">
    <property type="entry name" value="FLAGELLIN"/>
</dbReference>
<dbReference type="InterPro" id="IPR001492">
    <property type="entry name" value="Flagellin"/>
</dbReference>
<dbReference type="Pfam" id="PF00700">
    <property type="entry name" value="Flagellin_C"/>
    <property type="match status" value="1"/>
</dbReference>
<comment type="subcellular location">
    <subcellularLocation>
        <location evidence="3">Secreted</location>
    </subcellularLocation>
    <subcellularLocation>
        <location evidence="3">Bacterial flagellum</location>
    </subcellularLocation>
</comment>
<dbReference type="SUPFAM" id="SSF64518">
    <property type="entry name" value="Phase 1 flagellin"/>
    <property type="match status" value="1"/>
</dbReference>
<dbReference type="Gene3D" id="6.10.10.10">
    <property type="entry name" value="Flagellar export chaperone, C-terminal domain"/>
    <property type="match status" value="1"/>
</dbReference>
<dbReference type="KEGG" id="bex:A11Q_2084"/>
<evidence type="ECO:0000256" key="1">
    <source>
        <dbReference type="ARBA" id="ARBA00005709"/>
    </source>
</evidence>
<dbReference type="eggNOG" id="COG1344">
    <property type="taxonomic scope" value="Bacteria"/>
</dbReference>
<feature type="domain" description="Flagellin C-terminal" evidence="5">
    <location>
        <begin position="192"/>
        <end position="275"/>
    </location>
</feature>
<evidence type="ECO:0000259" key="4">
    <source>
        <dbReference type="Pfam" id="PF00669"/>
    </source>
</evidence>